<name>A0A1I8HWV8_9PLAT</name>
<reference evidence="3" key="1">
    <citation type="submission" date="2016-11" db="UniProtKB">
        <authorList>
            <consortium name="WormBaseParasite"/>
        </authorList>
    </citation>
    <scope>IDENTIFICATION</scope>
</reference>
<evidence type="ECO:0000313" key="2">
    <source>
        <dbReference type="Proteomes" id="UP000095280"/>
    </source>
</evidence>
<keyword evidence="2" id="KW-1185">Reference proteome</keyword>
<evidence type="ECO:0000256" key="1">
    <source>
        <dbReference type="SAM" id="MobiDB-lite"/>
    </source>
</evidence>
<protein>
    <submittedName>
        <fullName evidence="3">Zn-C2H2_12 domain-containing protein</fullName>
    </submittedName>
</protein>
<dbReference type="WBParaSite" id="maker-uti_cns_0008454-snap-gene-0.2-mRNA-1">
    <property type="protein sequence ID" value="maker-uti_cns_0008454-snap-gene-0.2-mRNA-1"/>
    <property type="gene ID" value="maker-uti_cns_0008454-snap-gene-0.2"/>
</dbReference>
<dbReference type="Proteomes" id="UP000095280">
    <property type="component" value="Unplaced"/>
</dbReference>
<accession>A0A1I8HWV8</accession>
<sequence length="266" mass="28924">LELLGSQLEELHTAALGAGSEGGRACRMLEAGLSGLRRLVSGQRALLDKLVLRESARFQQQQQQQQMMQQQRRRRRDDDEVIEYIQPDGAAAASASADGGSSHYDNYGGGDGGNSDNWSRWMLAPSSSLLPRTDSLDHLREDDDDYRGFGEAGAAANFNSYGVQGLETRHYNSVDDMRAWLAAGASGGGGGFQGFADDVTLDEEVSRCLRQQQHQQQQHHLMMETDSASGCGSGERMRCPVCGLSMPPNGDLSAFNLHVNSHFADD</sequence>
<feature type="region of interest" description="Disordered" evidence="1">
    <location>
        <begin position="89"/>
        <end position="108"/>
    </location>
</feature>
<evidence type="ECO:0000313" key="3">
    <source>
        <dbReference type="WBParaSite" id="maker-uti_cns_0008454-snap-gene-0.2-mRNA-1"/>
    </source>
</evidence>
<proteinExistence type="predicted"/>
<feature type="compositionally biased region" description="Low complexity" evidence="1">
    <location>
        <begin position="89"/>
        <end position="106"/>
    </location>
</feature>
<dbReference type="AlphaFoldDB" id="A0A1I8HWV8"/>
<organism evidence="2 3">
    <name type="scientific">Macrostomum lignano</name>
    <dbReference type="NCBI Taxonomy" id="282301"/>
    <lineage>
        <taxon>Eukaryota</taxon>
        <taxon>Metazoa</taxon>
        <taxon>Spiralia</taxon>
        <taxon>Lophotrochozoa</taxon>
        <taxon>Platyhelminthes</taxon>
        <taxon>Rhabditophora</taxon>
        <taxon>Macrostomorpha</taxon>
        <taxon>Macrostomida</taxon>
        <taxon>Macrostomidae</taxon>
        <taxon>Macrostomum</taxon>
    </lineage>
</organism>